<dbReference type="AlphaFoldDB" id="A0A0E4CTS8"/>
<dbReference type="Pfam" id="PF13274">
    <property type="entry name" value="SocA_Panacea"/>
    <property type="match status" value="1"/>
</dbReference>
<organism evidence="2 3">
    <name type="scientific">Streptococcus varani</name>
    <dbReference type="NCBI Taxonomy" id="1608583"/>
    <lineage>
        <taxon>Bacteria</taxon>
        <taxon>Bacillati</taxon>
        <taxon>Bacillota</taxon>
        <taxon>Bacilli</taxon>
        <taxon>Lactobacillales</taxon>
        <taxon>Streptococcaceae</taxon>
        <taxon>Streptococcus</taxon>
    </lineage>
</organism>
<name>A0A0E4CTS8_9STRE</name>
<proteinExistence type="predicted"/>
<keyword evidence="3" id="KW-1185">Reference proteome</keyword>
<dbReference type="Proteomes" id="UP000198604">
    <property type="component" value="Unassembled WGS sequence"/>
</dbReference>
<dbReference type="RefSeq" id="WP_245620348.1">
    <property type="nucleotide sequence ID" value="NZ_CTEN01000007.1"/>
</dbReference>
<accession>A0A0E4CTS8</accession>
<sequence length="183" mass="20913">MQELRALTKERLGKPNFAIHKLSTESKDWASVVEKGSFFASFELYDSFEDFLEEIALDKKITVLDISKYLLAVQPMSNLKLQKMIYLVYADYLVKTKKALFDEQIIAMQYGPLIPEVYDAYKVHGRDEIETNSKKVILDEITLPMALAKILQADDSKAILESIKQTIENYGSKTASQLVDITY</sequence>
<evidence type="ECO:0000259" key="1">
    <source>
        <dbReference type="Pfam" id="PF13274"/>
    </source>
</evidence>
<evidence type="ECO:0000313" key="3">
    <source>
        <dbReference type="Proteomes" id="UP000198604"/>
    </source>
</evidence>
<feature type="domain" description="Antitoxin SocA-like Panacea" evidence="1">
    <location>
        <begin position="81"/>
        <end position="183"/>
    </location>
</feature>
<reference evidence="3" key="1">
    <citation type="submission" date="2015-03" db="EMBL/GenBank/DDBJ databases">
        <authorList>
            <person name="Urmite Genomes"/>
        </authorList>
    </citation>
    <scope>NUCLEOTIDE SEQUENCE [LARGE SCALE GENOMIC DNA]</scope>
    <source>
        <strain evidence="3">FF10</strain>
    </source>
</reference>
<dbReference type="STRING" id="1608583.BN1356_02440"/>
<gene>
    <name evidence="2" type="ORF">BN1356_02440</name>
</gene>
<evidence type="ECO:0000313" key="2">
    <source>
        <dbReference type="EMBL" id="CQR26096.1"/>
    </source>
</evidence>
<protein>
    <submittedName>
        <fullName evidence="2">Phage protein</fullName>
    </submittedName>
</protein>
<dbReference type="InterPro" id="IPR025272">
    <property type="entry name" value="SocA_Panacea"/>
</dbReference>
<dbReference type="EMBL" id="CTEN01000007">
    <property type="protein sequence ID" value="CQR26096.1"/>
    <property type="molecule type" value="Genomic_DNA"/>
</dbReference>